<sequence length="70" mass="8073">MECPLFFQRCCREVIEYLHCGEVFVRVVAVAARRIQCVFQEAFRDLVGLCVVRYGEARVRIPVAILGVRL</sequence>
<name>A0AAD1WEI0_PELCU</name>
<dbReference type="EMBL" id="OW240917">
    <property type="protein sequence ID" value="CAH2301076.1"/>
    <property type="molecule type" value="Genomic_DNA"/>
</dbReference>
<accession>A0AAD1WEI0</accession>
<evidence type="ECO:0000313" key="1">
    <source>
        <dbReference type="EMBL" id="CAH2301076.1"/>
    </source>
</evidence>
<keyword evidence="2" id="KW-1185">Reference proteome</keyword>
<dbReference type="AlphaFoldDB" id="A0AAD1WEI0"/>
<dbReference type="Proteomes" id="UP001295444">
    <property type="component" value="Chromosome 06"/>
</dbReference>
<proteinExistence type="predicted"/>
<reference evidence="1" key="1">
    <citation type="submission" date="2022-03" db="EMBL/GenBank/DDBJ databases">
        <authorList>
            <person name="Alioto T."/>
            <person name="Alioto T."/>
            <person name="Gomez Garrido J."/>
        </authorList>
    </citation>
    <scope>NUCLEOTIDE SEQUENCE</scope>
</reference>
<protein>
    <submittedName>
        <fullName evidence="1">Uncharacterized protein</fullName>
    </submittedName>
</protein>
<evidence type="ECO:0000313" key="2">
    <source>
        <dbReference type="Proteomes" id="UP001295444"/>
    </source>
</evidence>
<gene>
    <name evidence="1" type="ORF">PECUL_23A011123</name>
</gene>
<organism evidence="1 2">
    <name type="scientific">Pelobates cultripes</name>
    <name type="common">Western spadefoot toad</name>
    <dbReference type="NCBI Taxonomy" id="61616"/>
    <lineage>
        <taxon>Eukaryota</taxon>
        <taxon>Metazoa</taxon>
        <taxon>Chordata</taxon>
        <taxon>Craniata</taxon>
        <taxon>Vertebrata</taxon>
        <taxon>Euteleostomi</taxon>
        <taxon>Amphibia</taxon>
        <taxon>Batrachia</taxon>
        <taxon>Anura</taxon>
        <taxon>Pelobatoidea</taxon>
        <taxon>Pelobatidae</taxon>
        <taxon>Pelobates</taxon>
    </lineage>
</organism>